<reference evidence="2 3" key="1">
    <citation type="submission" date="2024-02" db="EMBL/GenBank/DDBJ databases">
        <authorList>
            <person name="Vignale AGUSTIN F."/>
            <person name="Sosa J E."/>
            <person name="Modenutti C."/>
        </authorList>
    </citation>
    <scope>NUCLEOTIDE SEQUENCE [LARGE SCALE GENOMIC DNA]</scope>
</reference>
<protein>
    <submittedName>
        <fullName evidence="2">Uncharacterized protein</fullName>
    </submittedName>
</protein>
<dbReference type="AlphaFoldDB" id="A0ABC8SG49"/>
<proteinExistence type="predicted"/>
<dbReference type="EMBL" id="CAUOFW020002791">
    <property type="protein sequence ID" value="CAK9156110.1"/>
    <property type="molecule type" value="Genomic_DNA"/>
</dbReference>
<evidence type="ECO:0000313" key="3">
    <source>
        <dbReference type="Proteomes" id="UP001642360"/>
    </source>
</evidence>
<accession>A0ABC8SG49</accession>
<keyword evidence="3" id="KW-1185">Reference proteome</keyword>
<name>A0ABC8SG49_9AQUA</name>
<evidence type="ECO:0000313" key="2">
    <source>
        <dbReference type="EMBL" id="CAK9156110.1"/>
    </source>
</evidence>
<feature type="region of interest" description="Disordered" evidence="1">
    <location>
        <begin position="124"/>
        <end position="157"/>
    </location>
</feature>
<dbReference type="Proteomes" id="UP001642360">
    <property type="component" value="Unassembled WGS sequence"/>
</dbReference>
<comment type="caution">
    <text evidence="2">The sequence shown here is derived from an EMBL/GenBank/DDBJ whole genome shotgun (WGS) entry which is preliminary data.</text>
</comment>
<feature type="compositionally biased region" description="Low complexity" evidence="1">
    <location>
        <begin position="135"/>
        <end position="151"/>
    </location>
</feature>
<evidence type="ECO:0000256" key="1">
    <source>
        <dbReference type="SAM" id="MobiDB-lite"/>
    </source>
</evidence>
<sequence length="157" mass="16741">MSDHLHQIGLHQMWGYVRALYQRNLQPLQSLKTLADSTHSSSDSQNLDSLGPSLPSTWGEVSNLPLSTVHPAIESLILSLPTPSPLATSSPSPFPPFHPTNSRFVNPIASSTKTNRLSAIRLASPPFVKPPSPPAFSSSSTNSASKTSISPNVTSFG</sequence>
<gene>
    <name evidence="2" type="ORF">ILEXP_LOCUS24518</name>
</gene>
<organism evidence="2 3">
    <name type="scientific">Ilex paraguariensis</name>
    <name type="common">yerba mate</name>
    <dbReference type="NCBI Taxonomy" id="185542"/>
    <lineage>
        <taxon>Eukaryota</taxon>
        <taxon>Viridiplantae</taxon>
        <taxon>Streptophyta</taxon>
        <taxon>Embryophyta</taxon>
        <taxon>Tracheophyta</taxon>
        <taxon>Spermatophyta</taxon>
        <taxon>Magnoliopsida</taxon>
        <taxon>eudicotyledons</taxon>
        <taxon>Gunneridae</taxon>
        <taxon>Pentapetalae</taxon>
        <taxon>asterids</taxon>
        <taxon>campanulids</taxon>
        <taxon>Aquifoliales</taxon>
        <taxon>Aquifoliaceae</taxon>
        <taxon>Ilex</taxon>
    </lineage>
</organism>